<dbReference type="SUPFAM" id="SSF50729">
    <property type="entry name" value="PH domain-like"/>
    <property type="match status" value="1"/>
</dbReference>
<accession>T1G2D3</accession>
<dbReference type="PROSITE" id="PS50057">
    <property type="entry name" value="FERM_3"/>
    <property type="match status" value="1"/>
</dbReference>
<reference evidence="2 4" key="2">
    <citation type="journal article" date="2013" name="Nature">
        <title>Insights into bilaterian evolution from three spiralian genomes.</title>
        <authorList>
            <person name="Simakov O."/>
            <person name="Marletaz F."/>
            <person name="Cho S.J."/>
            <person name="Edsinger-Gonzales E."/>
            <person name="Havlak P."/>
            <person name="Hellsten U."/>
            <person name="Kuo D.H."/>
            <person name="Larsson T."/>
            <person name="Lv J."/>
            <person name="Arendt D."/>
            <person name="Savage R."/>
            <person name="Osoegawa K."/>
            <person name="de Jong P."/>
            <person name="Grimwood J."/>
            <person name="Chapman J.A."/>
            <person name="Shapiro H."/>
            <person name="Aerts A."/>
            <person name="Otillar R.P."/>
            <person name="Terry A.Y."/>
            <person name="Boore J.L."/>
            <person name="Grigoriev I.V."/>
            <person name="Lindberg D.R."/>
            <person name="Seaver E.C."/>
            <person name="Weisblat D.A."/>
            <person name="Putnam N.H."/>
            <person name="Rokhsar D.S."/>
        </authorList>
    </citation>
    <scope>NUCLEOTIDE SEQUENCE</scope>
</reference>
<sequence length="69" mass="8140">MKLVEQLPAYGQHFFKVRDKCGLPWLLAVGGKGLHVYDYNDLKVPRKEFLWKQINDLHHKEKKFVMTVG</sequence>
<evidence type="ECO:0000313" key="2">
    <source>
        <dbReference type="EMBL" id="ESO07472.1"/>
    </source>
</evidence>
<dbReference type="AlphaFoldDB" id="T1G2D3"/>
<dbReference type="InterPro" id="IPR018980">
    <property type="entry name" value="FERM_PH-like_C"/>
</dbReference>
<dbReference type="InParanoid" id="T1G2D3"/>
<protein>
    <recommendedName>
        <fullName evidence="1">FERM domain-containing protein</fullName>
    </recommendedName>
</protein>
<dbReference type="EMBL" id="AMQM01003451">
    <property type="status" value="NOT_ANNOTATED_CDS"/>
    <property type="molecule type" value="Genomic_DNA"/>
</dbReference>
<dbReference type="PANTHER" id="PTHR46079:SF2">
    <property type="entry name" value="FERM DOMAIN-CONTAINING PROTEIN"/>
    <property type="match status" value="1"/>
</dbReference>
<organism evidence="3 4">
    <name type="scientific">Helobdella robusta</name>
    <name type="common">Californian leech</name>
    <dbReference type="NCBI Taxonomy" id="6412"/>
    <lineage>
        <taxon>Eukaryota</taxon>
        <taxon>Metazoa</taxon>
        <taxon>Spiralia</taxon>
        <taxon>Lophotrochozoa</taxon>
        <taxon>Annelida</taxon>
        <taxon>Clitellata</taxon>
        <taxon>Hirudinea</taxon>
        <taxon>Rhynchobdellida</taxon>
        <taxon>Glossiphoniidae</taxon>
        <taxon>Helobdella</taxon>
    </lineage>
</organism>
<dbReference type="Pfam" id="PF09380">
    <property type="entry name" value="FERM_C"/>
    <property type="match status" value="1"/>
</dbReference>
<keyword evidence="4" id="KW-1185">Reference proteome</keyword>
<dbReference type="HOGENOM" id="CLU_2778663_0_0_1"/>
<dbReference type="RefSeq" id="XP_009014083.1">
    <property type="nucleotide sequence ID" value="XM_009015835.1"/>
</dbReference>
<dbReference type="Proteomes" id="UP000015101">
    <property type="component" value="Unassembled WGS sequence"/>
</dbReference>
<dbReference type="PANTHER" id="PTHR46079">
    <property type="entry name" value="FERM DOMAIN-CONTAINING PROTEIN 4"/>
    <property type="match status" value="1"/>
</dbReference>
<dbReference type="GO" id="GO:0090162">
    <property type="term" value="P:establishment of epithelial cell polarity"/>
    <property type="evidence" value="ECO:0007669"/>
    <property type="project" value="InterPro"/>
</dbReference>
<reference evidence="3" key="3">
    <citation type="submission" date="2015-06" db="UniProtKB">
        <authorList>
            <consortium name="EnsemblMetazoa"/>
        </authorList>
    </citation>
    <scope>IDENTIFICATION</scope>
</reference>
<evidence type="ECO:0000313" key="3">
    <source>
        <dbReference type="EnsemblMetazoa" id="HelroP75968"/>
    </source>
</evidence>
<dbReference type="GeneID" id="20215231"/>
<dbReference type="OrthoDB" id="10063592at2759"/>
<feature type="domain" description="FERM" evidence="1">
    <location>
        <begin position="1"/>
        <end position="69"/>
    </location>
</feature>
<dbReference type="Gene3D" id="2.30.29.30">
    <property type="entry name" value="Pleckstrin-homology domain (PH domain)/Phosphotyrosine-binding domain (PTB)"/>
    <property type="match status" value="1"/>
</dbReference>
<evidence type="ECO:0000313" key="4">
    <source>
        <dbReference type="Proteomes" id="UP000015101"/>
    </source>
</evidence>
<reference evidence="4" key="1">
    <citation type="submission" date="2012-12" db="EMBL/GenBank/DDBJ databases">
        <authorList>
            <person name="Hellsten U."/>
            <person name="Grimwood J."/>
            <person name="Chapman J.A."/>
            <person name="Shapiro H."/>
            <person name="Aerts A."/>
            <person name="Otillar R.P."/>
            <person name="Terry A.Y."/>
            <person name="Boore J.L."/>
            <person name="Simakov O."/>
            <person name="Marletaz F."/>
            <person name="Cho S.-J."/>
            <person name="Edsinger-Gonzales E."/>
            <person name="Havlak P."/>
            <person name="Kuo D.-H."/>
            <person name="Larsson T."/>
            <person name="Lv J."/>
            <person name="Arendt D."/>
            <person name="Savage R."/>
            <person name="Osoegawa K."/>
            <person name="de Jong P."/>
            <person name="Lindberg D.R."/>
            <person name="Seaver E.C."/>
            <person name="Weisblat D.A."/>
            <person name="Putnam N.H."/>
            <person name="Grigoriev I.V."/>
            <person name="Rokhsar D.S."/>
        </authorList>
    </citation>
    <scope>NUCLEOTIDE SEQUENCE</scope>
</reference>
<proteinExistence type="predicted"/>
<dbReference type="InterPro" id="IPR047176">
    <property type="entry name" value="FRMD4A/B"/>
</dbReference>
<dbReference type="InterPro" id="IPR000299">
    <property type="entry name" value="FERM_domain"/>
</dbReference>
<evidence type="ECO:0000259" key="1">
    <source>
        <dbReference type="PROSITE" id="PS50057"/>
    </source>
</evidence>
<dbReference type="EMBL" id="KB096183">
    <property type="protein sequence ID" value="ESO07472.1"/>
    <property type="molecule type" value="Genomic_DNA"/>
</dbReference>
<dbReference type="EnsemblMetazoa" id="HelroT75968">
    <property type="protein sequence ID" value="HelroP75968"/>
    <property type="gene ID" value="HelroG75968"/>
</dbReference>
<gene>
    <name evidence="3" type="primary">20215231</name>
    <name evidence="2" type="ORF">HELRODRAFT_75968</name>
</gene>
<dbReference type="InterPro" id="IPR011993">
    <property type="entry name" value="PH-like_dom_sf"/>
</dbReference>
<name>T1G2D3_HELRO</name>
<dbReference type="KEGG" id="hro:HELRODRAFT_75968"/>
<dbReference type="eggNOG" id="KOG3529">
    <property type="taxonomic scope" value="Eukaryota"/>
</dbReference>
<dbReference type="CTD" id="20215231"/>